<evidence type="ECO:0000259" key="7">
    <source>
        <dbReference type="PROSITE" id="PS51387"/>
    </source>
</evidence>
<keyword evidence="9" id="KW-1185">Reference proteome</keyword>
<evidence type="ECO:0000256" key="6">
    <source>
        <dbReference type="ARBA" id="ARBA00023136"/>
    </source>
</evidence>
<evidence type="ECO:0000256" key="1">
    <source>
        <dbReference type="ARBA" id="ARBA00004167"/>
    </source>
</evidence>
<dbReference type="EC" id="1.3.1.72" evidence="2"/>
<name>A0A1L7WH35_9HELO</name>
<dbReference type="GO" id="GO:0000246">
    <property type="term" value="F:Delta24(24-1) sterol reductase activity"/>
    <property type="evidence" value="ECO:0007669"/>
    <property type="project" value="TreeGrafter"/>
</dbReference>
<dbReference type="GO" id="GO:0016020">
    <property type="term" value="C:membrane"/>
    <property type="evidence" value="ECO:0007669"/>
    <property type="project" value="UniProtKB-SubCell"/>
</dbReference>
<evidence type="ECO:0000313" key="8">
    <source>
        <dbReference type="EMBL" id="CZR52091.1"/>
    </source>
</evidence>
<dbReference type="SUPFAM" id="SSF56176">
    <property type="entry name" value="FAD-binding/transporter-associated domain-like"/>
    <property type="match status" value="1"/>
</dbReference>
<comment type="subcellular location">
    <subcellularLocation>
        <location evidence="1">Membrane</location>
        <topology evidence="1">Single-pass membrane protein</topology>
    </subcellularLocation>
</comment>
<evidence type="ECO:0000256" key="3">
    <source>
        <dbReference type="ARBA" id="ARBA00022692"/>
    </source>
</evidence>
<evidence type="ECO:0000256" key="2">
    <source>
        <dbReference type="ARBA" id="ARBA00012405"/>
    </source>
</evidence>
<dbReference type="OrthoDB" id="415825at2759"/>
<dbReference type="GO" id="GO:0071949">
    <property type="term" value="F:FAD binding"/>
    <property type="evidence" value="ECO:0007669"/>
    <property type="project" value="InterPro"/>
</dbReference>
<sequence>MDEHNRKVQVIAAAIEEFSRRKQPFRLYHGSTGRTNTIRLDPKKIIDTSRLNNVLFIDKDARIAISEPNVDMETLLNAALKENLVPLVVTELSSLTVGGGFAGMAGECSSFKFGPFNATCSEIEIVTGDGEIRICSESEDQHPELFHGAAGSCGTIGVITLIKVRLMPAKPYVQLTLYHADSAAEVHRKTLEAMTDSDTTDYLETVLLSANESLLMIGHLINAPKDKSVSIFKCWQPSDGWFYHEIKRLSADLTKESRTGKSSTRSIIMPLVDYLFRHDRGAFWGGDLCLDYFFLPNNRVVRRLFDSCLRSGPMYHGLHRSGLAQKYIIQDLVFASSRVVGFLKDFDAEWKMYPISFCPLVKGARVGLNPTQGMVDDASRTREVVWNVGTYGMRKFPKLSVEEENRKLVELVRHHNGVKWTYCESWMTEEEFRQDYDLAQLEDLRVKYDSTWLPALYDKVKTDAAAIEKTFTQYWGFWNIRPLAGAYGGISAIIGRDYLLERESFWKRLFRHAAFQSSKTHTK</sequence>
<dbReference type="InterPro" id="IPR040165">
    <property type="entry name" value="Diminuto-like"/>
</dbReference>
<organism evidence="8 9">
    <name type="scientific">Phialocephala subalpina</name>
    <dbReference type="NCBI Taxonomy" id="576137"/>
    <lineage>
        <taxon>Eukaryota</taxon>
        <taxon>Fungi</taxon>
        <taxon>Dikarya</taxon>
        <taxon>Ascomycota</taxon>
        <taxon>Pezizomycotina</taxon>
        <taxon>Leotiomycetes</taxon>
        <taxon>Helotiales</taxon>
        <taxon>Mollisiaceae</taxon>
        <taxon>Phialocephala</taxon>
        <taxon>Phialocephala fortinii species complex</taxon>
    </lineage>
</organism>
<dbReference type="InterPro" id="IPR016169">
    <property type="entry name" value="FAD-bd_PCMH_sub2"/>
</dbReference>
<keyword evidence="5" id="KW-0560">Oxidoreductase</keyword>
<feature type="domain" description="FAD-binding PCMH-type" evidence="7">
    <location>
        <begin position="1"/>
        <end position="169"/>
    </location>
</feature>
<dbReference type="GO" id="GO:0050614">
    <property type="term" value="F:Delta24-sterol reductase activity"/>
    <property type="evidence" value="ECO:0007669"/>
    <property type="project" value="UniProtKB-EC"/>
</dbReference>
<dbReference type="AlphaFoldDB" id="A0A1L7WH35"/>
<gene>
    <name evidence="8" type="ORF">PAC_01968</name>
</gene>
<evidence type="ECO:0000256" key="4">
    <source>
        <dbReference type="ARBA" id="ARBA00022989"/>
    </source>
</evidence>
<accession>A0A1L7WH35</accession>
<dbReference type="Pfam" id="PF01565">
    <property type="entry name" value="FAD_binding_4"/>
    <property type="match status" value="1"/>
</dbReference>
<dbReference type="Gene3D" id="3.30.465.10">
    <property type="match status" value="1"/>
</dbReference>
<dbReference type="EMBL" id="FJOG01000002">
    <property type="protein sequence ID" value="CZR52091.1"/>
    <property type="molecule type" value="Genomic_DNA"/>
</dbReference>
<dbReference type="InterPro" id="IPR036318">
    <property type="entry name" value="FAD-bd_PCMH-like_sf"/>
</dbReference>
<dbReference type="STRING" id="576137.A0A1L7WH35"/>
<dbReference type="InterPro" id="IPR016166">
    <property type="entry name" value="FAD-bd_PCMH"/>
</dbReference>
<protein>
    <recommendedName>
        <fullName evidence="2">Delta(24)-sterol reductase</fullName>
        <ecNumber evidence="2">1.3.1.72</ecNumber>
    </recommendedName>
</protein>
<keyword evidence="6" id="KW-0472">Membrane</keyword>
<dbReference type="Proteomes" id="UP000184330">
    <property type="component" value="Unassembled WGS sequence"/>
</dbReference>
<dbReference type="InterPro" id="IPR016170">
    <property type="entry name" value="Cytok_DH_C_sf"/>
</dbReference>
<dbReference type="PANTHER" id="PTHR10801:SF0">
    <property type="entry name" value="DELTA(24)-STEROL REDUCTASE"/>
    <property type="match status" value="1"/>
</dbReference>
<keyword evidence="3" id="KW-0812">Transmembrane</keyword>
<evidence type="ECO:0000313" key="9">
    <source>
        <dbReference type="Proteomes" id="UP000184330"/>
    </source>
</evidence>
<dbReference type="InterPro" id="IPR006094">
    <property type="entry name" value="Oxid_FAD_bind_N"/>
</dbReference>
<evidence type="ECO:0000256" key="5">
    <source>
        <dbReference type="ARBA" id="ARBA00023002"/>
    </source>
</evidence>
<keyword evidence="4" id="KW-1133">Transmembrane helix</keyword>
<dbReference type="PROSITE" id="PS51387">
    <property type="entry name" value="FAD_PCMH"/>
    <property type="match status" value="1"/>
</dbReference>
<dbReference type="Gene3D" id="3.40.462.10">
    <property type="entry name" value="FAD-linked oxidases, C-terminal domain"/>
    <property type="match status" value="1"/>
</dbReference>
<dbReference type="PANTHER" id="PTHR10801">
    <property type="entry name" value="24-DEHYDROCHOLESTEROL REDUCTASE"/>
    <property type="match status" value="1"/>
</dbReference>
<reference evidence="8 9" key="1">
    <citation type="submission" date="2016-03" db="EMBL/GenBank/DDBJ databases">
        <authorList>
            <person name="Ploux O."/>
        </authorList>
    </citation>
    <scope>NUCLEOTIDE SEQUENCE [LARGE SCALE GENOMIC DNA]</scope>
    <source>
        <strain evidence="8 9">UAMH 11012</strain>
    </source>
</reference>
<proteinExistence type="predicted"/>
<dbReference type="GO" id="GO:0005737">
    <property type="term" value="C:cytoplasm"/>
    <property type="evidence" value="ECO:0007669"/>
    <property type="project" value="TreeGrafter"/>
</dbReference>
<dbReference type="GO" id="GO:0008202">
    <property type="term" value="P:steroid metabolic process"/>
    <property type="evidence" value="ECO:0007669"/>
    <property type="project" value="TreeGrafter"/>
</dbReference>